<dbReference type="AlphaFoldDB" id="A0A2X2IXR0"/>
<sequence length="90" mass="10327">MFISIPGNYEVDSNVNAPQFFQRLSQPANIVEIKDFELKAVNNEKHVVMVLGDMHLAKRTDDLNQFQKGFLPDVNQSIQNYKNAAIKCMR</sequence>
<dbReference type="Proteomes" id="UP000251241">
    <property type="component" value="Unassembled WGS sequence"/>
</dbReference>
<gene>
    <name evidence="1" type="ORF">NCTC11343_01497</name>
</gene>
<dbReference type="EMBL" id="UAUU01000005">
    <property type="protein sequence ID" value="SPZ84941.1"/>
    <property type="molecule type" value="Genomic_DNA"/>
</dbReference>
<proteinExistence type="predicted"/>
<evidence type="ECO:0000313" key="1">
    <source>
        <dbReference type="EMBL" id="SPZ84941.1"/>
    </source>
</evidence>
<name>A0A2X2IXR0_SPHMU</name>
<protein>
    <submittedName>
        <fullName evidence="1">Uncharacterized protein</fullName>
    </submittedName>
</protein>
<evidence type="ECO:0000313" key="2">
    <source>
        <dbReference type="Proteomes" id="UP000251241"/>
    </source>
</evidence>
<accession>A0A2X2IXR0</accession>
<reference evidence="1 2" key="1">
    <citation type="submission" date="2018-06" db="EMBL/GenBank/DDBJ databases">
        <authorList>
            <consortium name="Pathogen Informatics"/>
            <person name="Doyle S."/>
        </authorList>
    </citation>
    <scope>NUCLEOTIDE SEQUENCE [LARGE SCALE GENOMIC DNA]</scope>
    <source>
        <strain evidence="1 2">NCTC11343</strain>
    </source>
</reference>
<organism evidence="1 2">
    <name type="scientific">Sphingobacterium multivorum</name>
    <dbReference type="NCBI Taxonomy" id="28454"/>
    <lineage>
        <taxon>Bacteria</taxon>
        <taxon>Pseudomonadati</taxon>
        <taxon>Bacteroidota</taxon>
        <taxon>Sphingobacteriia</taxon>
        <taxon>Sphingobacteriales</taxon>
        <taxon>Sphingobacteriaceae</taxon>
        <taxon>Sphingobacterium</taxon>
    </lineage>
</organism>